<feature type="region of interest" description="Disordered" evidence="2">
    <location>
        <begin position="552"/>
        <end position="571"/>
    </location>
</feature>
<gene>
    <name evidence="5" type="ORF">GCM10012275_64450</name>
</gene>
<accession>A0A8J3CKZ5</accession>
<evidence type="ECO:0000256" key="1">
    <source>
        <dbReference type="PROSITE-ProRule" id="PRU00289"/>
    </source>
</evidence>
<keyword evidence="3" id="KW-0472">Membrane</keyword>
<feature type="binding site" evidence="1">
    <location>
        <begin position="322"/>
        <end position="329"/>
    </location>
    <ligand>
        <name>ATP</name>
        <dbReference type="ChEBI" id="CHEBI:30616"/>
    </ligand>
</feature>
<dbReference type="GO" id="GO:0005524">
    <property type="term" value="F:ATP binding"/>
    <property type="evidence" value="ECO:0007669"/>
    <property type="project" value="UniProtKB-UniRule"/>
</dbReference>
<keyword evidence="3" id="KW-0812">Transmembrane</keyword>
<keyword evidence="3" id="KW-1133">Transmembrane helix</keyword>
<keyword evidence="1" id="KW-0067">ATP-binding</keyword>
<protein>
    <recommendedName>
        <fullName evidence="4">FtsK domain-containing protein</fullName>
    </recommendedName>
</protein>
<dbReference type="EMBL" id="BMMK01000083">
    <property type="protein sequence ID" value="GGM84816.1"/>
    <property type="molecule type" value="Genomic_DNA"/>
</dbReference>
<feature type="transmembrane region" description="Helical" evidence="3">
    <location>
        <begin position="155"/>
        <end position="174"/>
    </location>
</feature>
<dbReference type="GO" id="GO:0003677">
    <property type="term" value="F:DNA binding"/>
    <property type="evidence" value="ECO:0007669"/>
    <property type="project" value="InterPro"/>
</dbReference>
<name>A0A8J3CKZ5_9PSEU</name>
<dbReference type="SUPFAM" id="SSF52540">
    <property type="entry name" value="P-loop containing nucleoside triphosphate hydrolases"/>
    <property type="match status" value="1"/>
</dbReference>
<dbReference type="InterPro" id="IPR027417">
    <property type="entry name" value="P-loop_NTPase"/>
</dbReference>
<evidence type="ECO:0000313" key="5">
    <source>
        <dbReference type="EMBL" id="GGM84816.1"/>
    </source>
</evidence>
<feature type="region of interest" description="Disordered" evidence="2">
    <location>
        <begin position="626"/>
        <end position="673"/>
    </location>
</feature>
<dbReference type="PROSITE" id="PS50901">
    <property type="entry name" value="FTSK"/>
    <property type="match status" value="1"/>
</dbReference>
<organism evidence="5 6">
    <name type="scientific">Longimycelium tulufanense</name>
    <dbReference type="NCBI Taxonomy" id="907463"/>
    <lineage>
        <taxon>Bacteria</taxon>
        <taxon>Bacillati</taxon>
        <taxon>Actinomycetota</taxon>
        <taxon>Actinomycetes</taxon>
        <taxon>Pseudonocardiales</taxon>
        <taxon>Pseudonocardiaceae</taxon>
        <taxon>Longimycelium</taxon>
    </lineage>
</organism>
<evidence type="ECO:0000259" key="4">
    <source>
        <dbReference type="PROSITE" id="PS50901"/>
    </source>
</evidence>
<dbReference type="InterPro" id="IPR002543">
    <property type="entry name" value="FtsK_dom"/>
</dbReference>
<keyword evidence="6" id="KW-1185">Reference proteome</keyword>
<feature type="transmembrane region" description="Helical" evidence="3">
    <location>
        <begin position="126"/>
        <end position="143"/>
    </location>
</feature>
<reference evidence="5" key="2">
    <citation type="submission" date="2020-09" db="EMBL/GenBank/DDBJ databases">
        <authorList>
            <person name="Sun Q."/>
            <person name="Zhou Y."/>
        </authorList>
    </citation>
    <scope>NUCLEOTIDE SEQUENCE</scope>
    <source>
        <strain evidence="5">CGMCC 4.5737</strain>
    </source>
</reference>
<feature type="domain" description="FtsK" evidence="4">
    <location>
        <begin position="304"/>
        <end position="494"/>
    </location>
</feature>
<evidence type="ECO:0000256" key="2">
    <source>
        <dbReference type="SAM" id="MobiDB-lite"/>
    </source>
</evidence>
<comment type="caution">
    <text evidence="5">The sequence shown here is derived from an EMBL/GenBank/DDBJ whole genome shotgun (WGS) entry which is preliminary data.</text>
</comment>
<feature type="transmembrane region" description="Helical" evidence="3">
    <location>
        <begin position="41"/>
        <end position="58"/>
    </location>
</feature>
<keyword evidence="1" id="KW-0547">Nucleotide-binding</keyword>
<reference evidence="5" key="1">
    <citation type="journal article" date="2014" name="Int. J. Syst. Evol. Microbiol.">
        <title>Complete genome sequence of Corynebacterium casei LMG S-19264T (=DSM 44701T), isolated from a smear-ripened cheese.</title>
        <authorList>
            <consortium name="US DOE Joint Genome Institute (JGI-PGF)"/>
            <person name="Walter F."/>
            <person name="Albersmeier A."/>
            <person name="Kalinowski J."/>
            <person name="Ruckert C."/>
        </authorList>
    </citation>
    <scope>NUCLEOTIDE SEQUENCE</scope>
    <source>
        <strain evidence="5">CGMCC 4.5737</strain>
    </source>
</reference>
<dbReference type="Gene3D" id="3.40.50.300">
    <property type="entry name" value="P-loop containing nucleotide triphosphate hydrolases"/>
    <property type="match status" value="1"/>
</dbReference>
<evidence type="ECO:0000256" key="3">
    <source>
        <dbReference type="SAM" id="Phobius"/>
    </source>
</evidence>
<dbReference type="AlphaFoldDB" id="A0A8J3CKZ5"/>
<dbReference type="Proteomes" id="UP000637578">
    <property type="component" value="Unassembled WGS sequence"/>
</dbReference>
<evidence type="ECO:0000313" key="6">
    <source>
        <dbReference type="Proteomes" id="UP000637578"/>
    </source>
</evidence>
<sequence>MNMIPAAVLAALPGSGGTGAPGDVLEGPRRILSAVTSAPPVALAALAGVGLLLMLLTSKNSGADVTTRTARPRWWPFRLLWRFATGAPMDGRPRTDATWTHNATRSVREDSRAATRWDHLPRGTRMAIRWAFLAVLFVILYAYTQDANTTGNALATLGTMAACAVGLWLGYVLTDRAVTWRHRRNWVWPLHLALYARLQLPRDASLRYLKVPPHFTEITGDMLRVELPADFTGEGKQDITNIITTKLALQDVSFSFKLDGRNHYLVARQTPRPPAKVLFADPAVRARVESAPESAPMIGLSHQDRAVSIDLDTESPHILVNAGTGGGKSVTLRAIVSQFLHNGAQATFLDRKRHSHKWAYDIPAVHYCKLLPEIHDALIALGEEGERRNLIVDEWRGDDRDAPVGPRHLIVFEEANATIGKLRRYWTQIRTKNDPKESPAIEALGDLMFMGRAVKMHVLMVAQYGTANSLGGPEMRENFTTRILARYSANAWRMLASDVPMPKRTRHTGRAQVILGDTPYETQVLFMTEKEAYEWAMSGAPAPAAFPASHVPAPRPHQDNKPGMVPEGSDGQPYLRVVRDPDDELVGIVEAVRSGVLMDLVREANERWPNASADELEKKVVENVRAARKADRPSNPFPEPRGNRGQEFLYRVGDLKNWQANRPKATKSKAANE</sequence>
<proteinExistence type="predicted"/>